<keyword evidence="7" id="KW-0732">Signal</keyword>
<dbReference type="FunFam" id="2.60.120.200:FF:000114">
    <property type="entry name" value="Probable endo-1,3(4)-beta-glucanase NFIA_089530"/>
    <property type="match status" value="1"/>
</dbReference>
<sequence length="491" mass="53727">MRATKLTMLAALAKLSAGAYVLQDDYQPSNFFDDFAFFDGPDPSNAYVTYVDKAKALKDGLASNNNDFVYLGVDSQNVARGRGRESVRLETKKTYKHGLIVADISHMPDNVCGTWPAFWATGATWPDDGEFDIIEGVNKQNKNVVALHTTAGCKVEDNNKYSGQLVTKDCDVYSPNQPSNQGCLFRAPSATSYGNAFNSIGGGVYATEWTSDSISVWFFPRYQIPSDINSENPDPSKWARPIAHFTGCEFDKFFQEQRIIFNTAFCGDWAKATWNENGCAAQGETCEDYVKNNPWAFGEAYWSINYMRVFQNKKGDTTTTTTTSSTSTSSSTEAPTTTATTSSTEPPSTYEPTPSYPESSPVPTDYPQPSTDEPSVPSATYPETSPSDPAPTEYPTGTASVDPTDVSSCTPPPTQSCITYTTKTTIAVVVSGTESYEVIPTEPVEYPTESAEYPTESGAHPTEPAGYPTNDKYAWLKRRQHIKEHAAAAHH</sequence>
<dbReference type="EMBL" id="PDNC01000018">
    <property type="protein sequence ID" value="PGH06871.1"/>
    <property type="molecule type" value="Genomic_DNA"/>
</dbReference>
<evidence type="ECO:0000313" key="10">
    <source>
        <dbReference type="Proteomes" id="UP000224080"/>
    </source>
</evidence>
<reference evidence="9 10" key="1">
    <citation type="submission" date="2017-10" db="EMBL/GenBank/DDBJ databases">
        <title>Comparative genomics in systemic dimorphic fungi from Ajellomycetaceae.</title>
        <authorList>
            <person name="Munoz J.F."/>
            <person name="Mcewen J.G."/>
            <person name="Clay O.K."/>
            <person name="Cuomo C.A."/>
        </authorList>
    </citation>
    <scope>NUCLEOTIDE SEQUENCE [LARGE SCALE GENOMIC DNA]</scope>
    <source>
        <strain evidence="9 10">UAMH130</strain>
    </source>
</reference>
<dbReference type="STRING" id="2060905.A0A2B7XDM7"/>
<protein>
    <recommendedName>
        <fullName evidence="3">endo-1,3(4)-beta-glucanase</fullName>
        <ecNumber evidence="3">3.2.1.6</ecNumber>
    </recommendedName>
</protein>
<dbReference type="InterPro" id="IPR000757">
    <property type="entry name" value="Beta-glucanase-like"/>
</dbReference>
<dbReference type="EC" id="3.2.1.6" evidence="3"/>
<organism evidence="9 10">
    <name type="scientific">Blastomyces parvus</name>
    <dbReference type="NCBI Taxonomy" id="2060905"/>
    <lineage>
        <taxon>Eukaryota</taxon>
        <taxon>Fungi</taxon>
        <taxon>Dikarya</taxon>
        <taxon>Ascomycota</taxon>
        <taxon>Pezizomycotina</taxon>
        <taxon>Eurotiomycetes</taxon>
        <taxon>Eurotiomycetidae</taxon>
        <taxon>Onygenales</taxon>
        <taxon>Ajellomycetaceae</taxon>
        <taxon>Blastomyces</taxon>
    </lineage>
</organism>
<feature type="compositionally biased region" description="Polar residues" evidence="6">
    <location>
        <begin position="367"/>
        <end position="387"/>
    </location>
</feature>
<feature type="region of interest" description="Disordered" evidence="6">
    <location>
        <begin position="315"/>
        <end position="415"/>
    </location>
</feature>
<dbReference type="InterPro" id="IPR050546">
    <property type="entry name" value="Glycosyl_Hydrlase_16"/>
</dbReference>
<evidence type="ECO:0000256" key="7">
    <source>
        <dbReference type="SAM" id="SignalP"/>
    </source>
</evidence>
<evidence type="ECO:0000256" key="1">
    <source>
        <dbReference type="ARBA" id="ARBA00000124"/>
    </source>
</evidence>
<feature type="region of interest" description="Disordered" evidence="6">
    <location>
        <begin position="446"/>
        <end position="468"/>
    </location>
</feature>
<dbReference type="OrthoDB" id="192832at2759"/>
<dbReference type="Proteomes" id="UP000224080">
    <property type="component" value="Unassembled WGS sequence"/>
</dbReference>
<dbReference type="Pfam" id="PF26113">
    <property type="entry name" value="GH16_XgeA"/>
    <property type="match status" value="1"/>
</dbReference>
<feature type="domain" description="GH16" evidence="8">
    <location>
        <begin position="15"/>
        <end position="278"/>
    </location>
</feature>
<comment type="catalytic activity">
    <reaction evidence="1">
        <text>Endohydrolysis of (1-&gt;3)- or (1-&gt;4)-linkages in beta-D-glucans when the glucose residue whose reducing group is involved in the linkage to be hydrolyzed is itself substituted at C-3.</text>
        <dbReference type="EC" id="3.2.1.6"/>
    </reaction>
</comment>
<proteinExistence type="inferred from homology"/>
<keyword evidence="5" id="KW-0326">Glycosidase</keyword>
<keyword evidence="10" id="KW-1185">Reference proteome</keyword>
<dbReference type="CDD" id="cd02181">
    <property type="entry name" value="GH16_fungal_Lam16A_glucanase"/>
    <property type="match status" value="1"/>
</dbReference>
<feature type="signal peptide" evidence="7">
    <location>
        <begin position="1"/>
        <end position="18"/>
    </location>
</feature>
<accession>A0A2B7XDM7</accession>
<dbReference type="PANTHER" id="PTHR10963:SF24">
    <property type="entry name" value="GLYCOSIDASE C21B10.07-RELATED"/>
    <property type="match status" value="1"/>
</dbReference>
<dbReference type="AlphaFoldDB" id="A0A2B7XDM7"/>
<dbReference type="Gene3D" id="2.60.120.200">
    <property type="match status" value="1"/>
</dbReference>
<comment type="similarity">
    <text evidence="2">Belongs to the glycosyl hydrolase 16 family.</text>
</comment>
<gene>
    <name evidence="9" type="ORF">GX51_02116</name>
</gene>
<feature type="compositionally biased region" description="Low complexity" evidence="6">
    <location>
        <begin position="317"/>
        <end position="361"/>
    </location>
</feature>
<dbReference type="GO" id="GO:0052861">
    <property type="term" value="F:endo-1,3(4)-beta-glucanase activity"/>
    <property type="evidence" value="ECO:0007669"/>
    <property type="project" value="UniProtKB-EC"/>
</dbReference>
<dbReference type="PROSITE" id="PS51762">
    <property type="entry name" value="GH16_2"/>
    <property type="match status" value="1"/>
</dbReference>
<dbReference type="GO" id="GO:0009251">
    <property type="term" value="P:glucan catabolic process"/>
    <property type="evidence" value="ECO:0007669"/>
    <property type="project" value="TreeGrafter"/>
</dbReference>
<feature type="chain" id="PRO_5012676776" description="endo-1,3(4)-beta-glucanase" evidence="7">
    <location>
        <begin position="19"/>
        <end position="491"/>
    </location>
</feature>
<feature type="compositionally biased region" description="Polar residues" evidence="6">
    <location>
        <begin position="395"/>
        <end position="415"/>
    </location>
</feature>
<dbReference type="SUPFAM" id="SSF49899">
    <property type="entry name" value="Concanavalin A-like lectins/glucanases"/>
    <property type="match status" value="1"/>
</dbReference>
<dbReference type="PANTHER" id="PTHR10963">
    <property type="entry name" value="GLYCOSYL HYDROLASE-RELATED"/>
    <property type="match status" value="1"/>
</dbReference>
<comment type="caution">
    <text evidence="9">The sequence shown here is derived from an EMBL/GenBank/DDBJ whole genome shotgun (WGS) entry which is preliminary data.</text>
</comment>
<evidence type="ECO:0000256" key="2">
    <source>
        <dbReference type="ARBA" id="ARBA00006865"/>
    </source>
</evidence>
<name>A0A2B7XDM7_9EURO</name>
<evidence type="ECO:0000259" key="8">
    <source>
        <dbReference type="PROSITE" id="PS51762"/>
    </source>
</evidence>
<keyword evidence="4" id="KW-0378">Hydrolase</keyword>
<evidence type="ECO:0000313" key="9">
    <source>
        <dbReference type="EMBL" id="PGH06871.1"/>
    </source>
</evidence>
<evidence type="ECO:0000256" key="5">
    <source>
        <dbReference type="ARBA" id="ARBA00023295"/>
    </source>
</evidence>
<evidence type="ECO:0000256" key="6">
    <source>
        <dbReference type="SAM" id="MobiDB-lite"/>
    </source>
</evidence>
<dbReference type="InterPro" id="IPR013320">
    <property type="entry name" value="ConA-like_dom_sf"/>
</dbReference>
<evidence type="ECO:0000256" key="4">
    <source>
        <dbReference type="ARBA" id="ARBA00022801"/>
    </source>
</evidence>
<evidence type="ECO:0000256" key="3">
    <source>
        <dbReference type="ARBA" id="ARBA00012599"/>
    </source>
</evidence>